<keyword evidence="1" id="KW-0378">Hydrolase</keyword>
<dbReference type="PANTHER" id="PTHR45629:SF7">
    <property type="entry name" value="DNA EXCISION REPAIR PROTEIN ERCC-6-RELATED"/>
    <property type="match status" value="1"/>
</dbReference>
<dbReference type="InterPro" id="IPR000330">
    <property type="entry name" value="SNF2_N"/>
</dbReference>
<keyword evidence="1" id="KW-0547">Nucleotide-binding</keyword>
<dbReference type="PANTHER" id="PTHR45629">
    <property type="entry name" value="SNF2/RAD54 FAMILY MEMBER"/>
    <property type="match status" value="1"/>
</dbReference>
<dbReference type="AlphaFoldDB" id="A0A4W5LUL5"/>
<accession>A0A4W5LUL5</accession>
<dbReference type="InterPro" id="IPR027417">
    <property type="entry name" value="P-loop_NTPase"/>
</dbReference>
<evidence type="ECO:0000313" key="4">
    <source>
        <dbReference type="Proteomes" id="UP000314982"/>
    </source>
</evidence>
<keyword evidence="1" id="KW-0067">ATP-binding</keyword>
<evidence type="ECO:0000313" key="3">
    <source>
        <dbReference type="Ensembl" id="ENSHHUP00000028710.1"/>
    </source>
</evidence>
<dbReference type="InterPro" id="IPR038718">
    <property type="entry name" value="SNF2-like_sf"/>
</dbReference>
<dbReference type="Ensembl" id="ENSHHUT00000029904.1">
    <property type="protein sequence ID" value="ENSHHUP00000028710.1"/>
    <property type="gene ID" value="ENSHHUG00000018317.1"/>
</dbReference>
<reference evidence="3" key="2">
    <citation type="submission" date="2025-08" db="UniProtKB">
        <authorList>
            <consortium name="Ensembl"/>
        </authorList>
    </citation>
    <scope>IDENTIFICATION</scope>
</reference>
<dbReference type="InterPro" id="IPR050496">
    <property type="entry name" value="SNF2_RAD54_helicase_repair"/>
</dbReference>
<sequence>MLLRSLEVVQKLEFGLVICDEGHRLKNSSIKTSSALSGVSCTRRVILTGTQPSLLLSFYFLLVFSDTLCVLYCRYSCPE</sequence>
<protein>
    <recommendedName>
        <fullName evidence="2">Helicase ATP-binding domain-containing protein</fullName>
    </recommendedName>
</protein>
<feature type="domain" description="Helicase ATP-binding" evidence="2">
    <location>
        <begin position="1"/>
        <end position="69"/>
    </location>
</feature>
<dbReference type="GO" id="GO:0000724">
    <property type="term" value="P:double-strand break repair via homologous recombination"/>
    <property type="evidence" value="ECO:0007669"/>
    <property type="project" value="TreeGrafter"/>
</dbReference>
<dbReference type="STRING" id="62062.ENSHHUP00000028710"/>
<name>A0A4W5LUL5_9TELE</name>
<reference evidence="4" key="1">
    <citation type="submission" date="2018-06" db="EMBL/GenBank/DDBJ databases">
        <title>Genome assembly of Danube salmon.</title>
        <authorList>
            <person name="Macqueen D.J."/>
            <person name="Gundappa M.K."/>
        </authorList>
    </citation>
    <scope>NUCLEOTIDE SEQUENCE [LARGE SCALE GENOMIC DNA]</scope>
</reference>
<keyword evidence="1" id="KW-0347">Helicase</keyword>
<dbReference type="Proteomes" id="UP000314982">
    <property type="component" value="Unassembled WGS sequence"/>
</dbReference>
<evidence type="ECO:0000259" key="2">
    <source>
        <dbReference type="PROSITE" id="PS51192"/>
    </source>
</evidence>
<dbReference type="GO" id="GO:0005524">
    <property type="term" value="F:ATP binding"/>
    <property type="evidence" value="ECO:0007669"/>
    <property type="project" value="InterPro"/>
</dbReference>
<dbReference type="GO" id="GO:0007131">
    <property type="term" value="P:reciprocal meiotic recombination"/>
    <property type="evidence" value="ECO:0007669"/>
    <property type="project" value="TreeGrafter"/>
</dbReference>
<dbReference type="PROSITE" id="PS51192">
    <property type="entry name" value="HELICASE_ATP_BIND_1"/>
    <property type="match status" value="1"/>
</dbReference>
<evidence type="ECO:0000256" key="1">
    <source>
        <dbReference type="ARBA" id="ARBA00022806"/>
    </source>
</evidence>
<dbReference type="Pfam" id="PF00176">
    <property type="entry name" value="SNF2-rel_dom"/>
    <property type="match status" value="1"/>
</dbReference>
<dbReference type="Gene3D" id="3.40.50.10810">
    <property type="entry name" value="Tandem AAA-ATPase domain"/>
    <property type="match status" value="1"/>
</dbReference>
<dbReference type="GO" id="GO:0004386">
    <property type="term" value="F:helicase activity"/>
    <property type="evidence" value="ECO:0007669"/>
    <property type="project" value="UniProtKB-KW"/>
</dbReference>
<dbReference type="SUPFAM" id="SSF52540">
    <property type="entry name" value="P-loop containing nucleoside triphosphate hydrolases"/>
    <property type="match status" value="1"/>
</dbReference>
<keyword evidence="4" id="KW-1185">Reference proteome</keyword>
<dbReference type="GO" id="GO:0015616">
    <property type="term" value="F:DNA translocase activity"/>
    <property type="evidence" value="ECO:0007669"/>
    <property type="project" value="TreeGrafter"/>
</dbReference>
<dbReference type="GO" id="GO:0005634">
    <property type="term" value="C:nucleus"/>
    <property type="evidence" value="ECO:0007669"/>
    <property type="project" value="TreeGrafter"/>
</dbReference>
<reference evidence="3" key="3">
    <citation type="submission" date="2025-09" db="UniProtKB">
        <authorList>
            <consortium name="Ensembl"/>
        </authorList>
    </citation>
    <scope>IDENTIFICATION</scope>
</reference>
<dbReference type="InterPro" id="IPR014001">
    <property type="entry name" value="Helicase_ATP-bd"/>
</dbReference>
<organism evidence="3 4">
    <name type="scientific">Hucho hucho</name>
    <name type="common">huchen</name>
    <dbReference type="NCBI Taxonomy" id="62062"/>
    <lineage>
        <taxon>Eukaryota</taxon>
        <taxon>Metazoa</taxon>
        <taxon>Chordata</taxon>
        <taxon>Craniata</taxon>
        <taxon>Vertebrata</taxon>
        <taxon>Euteleostomi</taxon>
        <taxon>Actinopterygii</taxon>
        <taxon>Neopterygii</taxon>
        <taxon>Teleostei</taxon>
        <taxon>Protacanthopterygii</taxon>
        <taxon>Salmoniformes</taxon>
        <taxon>Salmonidae</taxon>
        <taxon>Salmoninae</taxon>
        <taxon>Hucho</taxon>
    </lineage>
</organism>
<proteinExistence type="predicted"/>